<organism evidence="1 2">
    <name type="scientific">Pseudomonas kribbensis</name>
    <dbReference type="NCBI Taxonomy" id="1628086"/>
    <lineage>
        <taxon>Bacteria</taxon>
        <taxon>Pseudomonadati</taxon>
        <taxon>Pseudomonadota</taxon>
        <taxon>Gammaproteobacteria</taxon>
        <taxon>Pseudomonadales</taxon>
        <taxon>Pseudomonadaceae</taxon>
        <taxon>Pseudomonas</taxon>
    </lineage>
</organism>
<dbReference type="AlphaFoldDB" id="A0A345RSI5"/>
<evidence type="ECO:0000313" key="1">
    <source>
        <dbReference type="EMBL" id="AXI62251.1"/>
    </source>
</evidence>
<name>A0A345RSI5_9PSED</name>
<evidence type="ECO:0000313" key="2">
    <source>
        <dbReference type="Proteomes" id="UP000253720"/>
    </source>
</evidence>
<protein>
    <submittedName>
        <fullName evidence="1">Uncharacterized protein</fullName>
    </submittedName>
</protein>
<dbReference type="EMBL" id="CP029608">
    <property type="protein sequence ID" value="AXI62251.1"/>
    <property type="molecule type" value="Genomic_DNA"/>
</dbReference>
<keyword evidence="2" id="KW-1185">Reference proteome</keyword>
<reference evidence="1 2" key="1">
    <citation type="submission" date="2018-05" db="EMBL/GenBank/DDBJ databases">
        <title>Complete genome sequence of Pseudomonas kribbensis 46-2(T).</title>
        <authorList>
            <person name="Jeong H."/>
            <person name="Lee S.-G."/>
            <person name="Rha E."/>
            <person name="Kim H."/>
        </authorList>
    </citation>
    <scope>NUCLEOTIDE SEQUENCE [LARGE SCALE GENOMIC DNA]</scope>
    <source>
        <strain evidence="1 2">46-2</strain>
    </source>
</reference>
<sequence length="133" mass="15104">MEHKKISIIVNEALEQANLSYDAAKGTIEFSMSNGFKKIYEADDLYLCLAKIRNEHPKITFLCKGAKLNVTPSRMCSQMSGGSLAYELTLGKSARRENIVHIFDHEDCNISKTPKEQQDYFKTWLNSLNAPKE</sequence>
<dbReference type="KEGG" id="pke:DLD99_17815"/>
<gene>
    <name evidence="1" type="ORF">DLD99_17815</name>
</gene>
<dbReference type="Proteomes" id="UP000253720">
    <property type="component" value="Chromosome"/>
</dbReference>
<proteinExistence type="predicted"/>
<dbReference type="RefSeq" id="WP_114883987.1">
    <property type="nucleotide sequence ID" value="NZ_CP029608.1"/>
</dbReference>
<accession>A0A345RSI5</accession>